<accession>A0AAV2AZ56</accession>
<evidence type="ECO:0000313" key="9">
    <source>
        <dbReference type="Proteomes" id="UP001497382"/>
    </source>
</evidence>
<keyword evidence="5 7" id="KW-1133">Transmembrane helix</keyword>
<keyword evidence="4" id="KW-0813">Transport</keyword>
<dbReference type="PANTHER" id="PTHR10361">
    <property type="entry name" value="SODIUM-BILE ACID COTRANSPORTER"/>
    <property type="match status" value="1"/>
</dbReference>
<dbReference type="PANTHER" id="PTHR10361:SF28">
    <property type="entry name" value="P3 PROTEIN-RELATED"/>
    <property type="match status" value="1"/>
</dbReference>
<evidence type="ECO:0000256" key="1">
    <source>
        <dbReference type="ARBA" id="ARBA00004141"/>
    </source>
</evidence>
<evidence type="ECO:0000256" key="4">
    <source>
        <dbReference type="ARBA" id="ARBA00022847"/>
    </source>
</evidence>
<reference evidence="8 9" key="1">
    <citation type="submission" date="2024-04" db="EMBL/GenBank/DDBJ databases">
        <authorList>
            <person name="Rising A."/>
            <person name="Reimegard J."/>
            <person name="Sonavane S."/>
            <person name="Akerstrom W."/>
            <person name="Nylinder S."/>
            <person name="Hedman E."/>
            <person name="Kallberg Y."/>
        </authorList>
    </citation>
    <scope>NUCLEOTIDE SEQUENCE [LARGE SCALE GENOMIC DNA]</scope>
</reference>
<dbReference type="InterPro" id="IPR038770">
    <property type="entry name" value="Na+/solute_symporter_sf"/>
</dbReference>
<evidence type="ECO:0000256" key="2">
    <source>
        <dbReference type="ARBA" id="ARBA00006528"/>
    </source>
</evidence>
<dbReference type="GO" id="GO:0008508">
    <property type="term" value="F:bile acid:sodium symporter activity"/>
    <property type="evidence" value="ECO:0007669"/>
    <property type="project" value="TreeGrafter"/>
</dbReference>
<keyword evidence="9" id="KW-1185">Reference proteome</keyword>
<sequence>MNLTSDSLLNDAASILHENETMFGNESLHPPVSPVLDMLPDPVIKLAHDILICVLLVSVMFAMGCHITCSEVWSHIRTPVGVLIGMLSQFCLLPLAAFTIIVVLKLDPLYATGMLVLACSPGGVTSNIFSYFCDGDISLSVTMTTCSTIAALGMMPLNMWVYGQWLETGAVTIPYSKMSISLASVTAPVGAGMFVRWKYPKAAPYITKAGSYAGFAIIFICQTMELIIFPDIFDGIGWEFYTALVILPFVGLSLGYGLAFLFKRPPPVRKTIAIECSIQNIGTALTVISLSFPIEMQKKVLAFPWLYSLPLITTVTVTCAFYQLYKRTCFKNSFGSCEKKLNGLGVHVPIPVVEKVVNGKPEEMQSFIPQEKLTTV</sequence>
<evidence type="ECO:0000256" key="5">
    <source>
        <dbReference type="ARBA" id="ARBA00022989"/>
    </source>
</evidence>
<protein>
    <recommendedName>
        <fullName evidence="10">Ileal sodium/bile acid cotransporter</fullName>
    </recommendedName>
</protein>
<feature type="transmembrane region" description="Helical" evidence="7">
    <location>
        <begin position="46"/>
        <end position="68"/>
    </location>
</feature>
<keyword evidence="6 7" id="KW-0472">Membrane</keyword>
<organism evidence="8 9">
    <name type="scientific">Larinioides sclopetarius</name>
    <dbReference type="NCBI Taxonomy" id="280406"/>
    <lineage>
        <taxon>Eukaryota</taxon>
        <taxon>Metazoa</taxon>
        <taxon>Ecdysozoa</taxon>
        <taxon>Arthropoda</taxon>
        <taxon>Chelicerata</taxon>
        <taxon>Arachnida</taxon>
        <taxon>Araneae</taxon>
        <taxon>Araneomorphae</taxon>
        <taxon>Entelegynae</taxon>
        <taxon>Araneoidea</taxon>
        <taxon>Araneidae</taxon>
        <taxon>Larinioides</taxon>
    </lineage>
</organism>
<feature type="transmembrane region" description="Helical" evidence="7">
    <location>
        <begin position="178"/>
        <end position="197"/>
    </location>
</feature>
<evidence type="ECO:0000256" key="7">
    <source>
        <dbReference type="SAM" id="Phobius"/>
    </source>
</evidence>
<name>A0AAV2AZ56_9ARAC</name>
<comment type="caution">
    <text evidence="8">The sequence shown here is derived from an EMBL/GenBank/DDBJ whole genome shotgun (WGS) entry which is preliminary data.</text>
</comment>
<feature type="transmembrane region" description="Helical" evidence="7">
    <location>
        <begin position="139"/>
        <end position="158"/>
    </location>
</feature>
<dbReference type="EMBL" id="CAXIEN010000235">
    <property type="protein sequence ID" value="CAL1288675.1"/>
    <property type="molecule type" value="Genomic_DNA"/>
</dbReference>
<comment type="subcellular location">
    <subcellularLocation>
        <location evidence="1">Membrane</location>
        <topology evidence="1">Multi-pass membrane protein</topology>
    </subcellularLocation>
</comment>
<proteinExistence type="inferred from homology"/>
<gene>
    <name evidence="8" type="ORF">LARSCL_LOCUS15478</name>
</gene>
<dbReference type="InterPro" id="IPR002657">
    <property type="entry name" value="BilAc:Na_symport/Acr3"/>
</dbReference>
<evidence type="ECO:0000313" key="8">
    <source>
        <dbReference type="EMBL" id="CAL1288675.1"/>
    </source>
</evidence>
<dbReference type="InterPro" id="IPR004710">
    <property type="entry name" value="Bilac:Na_transpt"/>
</dbReference>
<comment type="similarity">
    <text evidence="2">Belongs to the bile acid:sodium symporter (BASS) (TC 2.A.28) family.</text>
</comment>
<dbReference type="GO" id="GO:0016020">
    <property type="term" value="C:membrane"/>
    <property type="evidence" value="ECO:0007669"/>
    <property type="project" value="UniProtKB-SubCell"/>
</dbReference>
<feature type="transmembrane region" description="Helical" evidence="7">
    <location>
        <begin position="110"/>
        <end position="132"/>
    </location>
</feature>
<dbReference type="Pfam" id="PF01758">
    <property type="entry name" value="SBF"/>
    <property type="match status" value="1"/>
</dbReference>
<dbReference type="Gene3D" id="1.20.1530.20">
    <property type="match status" value="1"/>
</dbReference>
<evidence type="ECO:0000256" key="6">
    <source>
        <dbReference type="ARBA" id="ARBA00023136"/>
    </source>
</evidence>
<keyword evidence="3 7" id="KW-0812">Transmembrane</keyword>
<feature type="transmembrane region" description="Helical" evidence="7">
    <location>
        <begin position="209"/>
        <end position="228"/>
    </location>
</feature>
<dbReference type="Proteomes" id="UP001497382">
    <property type="component" value="Unassembled WGS sequence"/>
</dbReference>
<keyword evidence="4" id="KW-0769">Symport</keyword>
<evidence type="ECO:0000256" key="3">
    <source>
        <dbReference type="ARBA" id="ARBA00022692"/>
    </source>
</evidence>
<feature type="transmembrane region" description="Helical" evidence="7">
    <location>
        <begin position="80"/>
        <end position="104"/>
    </location>
</feature>
<dbReference type="AlphaFoldDB" id="A0AAV2AZ56"/>
<evidence type="ECO:0008006" key="10">
    <source>
        <dbReference type="Google" id="ProtNLM"/>
    </source>
</evidence>
<feature type="transmembrane region" description="Helical" evidence="7">
    <location>
        <begin position="240"/>
        <end position="262"/>
    </location>
</feature>
<feature type="transmembrane region" description="Helical" evidence="7">
    <location>
        <begin position="306"/>
        <end position="325"/>
    </location>
</feature>